<dbReference type="EMBL" id="HE796683">
    <property type="protein sequence ID" value="CCH02339.1"/>
    <property type="molecule type" value="Genomic_DNA"/>
</dbReference>
<dbReference type="Gene3D" id="3.55.50.30">
    <property type="match status" value="1"/>
</dbReference>
<dbReference type="PANTHER" id="PTHR30273">
    <property type="entry name" value="PERIPLASMIC SIGNAL SENSOR AND SIGMA FACTOR ACTIVATOR FECR-RELATED"/>
    <property type="match status" value="1"/>
</dbReference>
<dbReference type="Pfam" id="PF04773">
    <property type="entry name" value="FecR"/>
    <property type="match status" value="1"/>
</dbReference>
<dbReference type="InterPro" id="IPR032508">
    <property type="entry name" value="FecR_C"/>
</dbReference>
<dbReference type="Gene3D" id="2.60.120.1440">
    <property type="match status" value="1"/>
</dbReference>
<dbReference type="PANTHER" id="PTHR30273:SF2">
    <property type="entry name" value="PROTEIN FECR"/>
    <property type="match status" value="1"/>
</dbReference>
<accession>I0KDY6</accession>
<feature type="domain" description="FecR protein" evidence="2">
    <location>
        <begin position="161"/>
        <end position="248"/>
    </location>
</feature>
<evidence type="ECO:0000313" key="4">
    <source>
        <dbReference type="EMBL" id="CCH02339.1"/>
    </source>
</evidence>
<organism evidence="4 5">
    <name type="scientific">Fibrella aestuarina BUZ 2</name>
    <dbReference type="NCBI Taxonomy" id="1166018"/>
    <lineage>
        <taxon>Bacteria</taxon>
        <taxon>Pseudomonadati</taxon>
        <taxon>Bacteroidota</taxon>
        <taxon>Cytophagia</taxon>
        <taxon>Cytophagales</taxon>
        <taxon>Spirosomataceae</taxon>
        <taxon>Fibrella</taxon>
    </lineage>
</organism>
<dbReference type="HOGENOM" id="CLU_050192_2_1_10"/>
<sequence length="381" mass="42992">MSGSTPAMKRYLQYHIDDFVWDLAFRQWVLTPTRETEAQWRQWLAAHPDKAPLIDEARALVLALQPGELPLSEQEIQQAVQRTVERTRQRDLSKTAAPTTRPLPFYRRPWLRAAAALLLLLGISGWLWLNRLMTGPALVSYEQLVTEQKQTLVERFNQTQQTIPVKLQDGSLVLLKPGGRLSYAPAFRGPRREVYLSGEAFFEVAKDASKPFLIYANGLTTKVLGTSFLIKAYPKDPNVTVEVKTGRVAVFAQKDPAHQQKVADRDLTGLVLVPNQKIVFEREQARLAKSLVDNPQLLPGPSQKNPFVFDDTPIPTVFTTLERAYGVNIVFDSDLLANCPLTAELTDQPLFEKLDIICRVIEARYDVMDGQIVVYSHGCKP</sequence>
<evidence type="ECO:0000313" key="5">
    <source>
        <dbReference type="Proteomes" id="UP000011058"/>
    </source>
</evidence>
<gene>
    <name evidence="4" type="ORF">FAES_4340</name>
</gene>
<keyword evidence="1" id="KW-0812">Transmembrane</keyword>
<evidence type="ECO:0000259" key="2">
    <source>
        <dbReference type="Pfam" id="PF04773"/>
    </source>
</evidence>
<dbReference type="STRING" id="1166018.FAES_4340"/>
<dbReference type="InterPro" id="IPR012373">
    <property type="entry name" value="Ferrdict_sens_TM"/>
</dbReference>
<dbReference type="GO" id="GO:0016989">
    <property type="term" value="F:sigma factor antagonist activity"/>
    <property type="evidence" value="ECO:0007669"/>
    <property type="project" value="TreeGrafter"/>
</dbReference>
<dbReference type="KEGG" id="fae:FAES_4340"/>
<dbReference type="Proteomes" id="UP000011058">
    <property type="component" value="Chromosome"/>
</dbReference>
<dbReference type="eggNOG" id="COG3712">
    <property type="taxonomic scope" value="Bacteria"/>
</dbReference>
<dbReference type="PIRSF" id="PIRSF018266">
    <property type="entry name" value="FecR"/>
    <property type="match status" value="1"/>
</dbReference>
<dbReference type="InterPro" id="IPR006860">
    <property type="entry name" value="FecR"/>
</dbReference>
<protein>
    <submittedName>
        <fullName evidence="4">Anti-FecI sigma factor, FecR</fullName>
    </submittedName>
</protein>
<dbReference type="PATRIC" id="fig|1166018.3.peg.1297"/>
<feature type="domain" description="Protein FecR C-terminal" evidence="3">
    <location>
        <begin position="307"/>
        <end position="374"/>
    </location>
</feature>
<keyword evidence="1" id="KW-1133">Transmembrane helix</keyword>
<reference evidence="4 5" key="1">
    <citation type="journal article" date="2012" name="J. Bacteriol.">
        <title>Genome Sequence of Fibrella aestuarina BUZ 2T, a Filamentous Marine Bacterium.</title>
        <authorList>
            <person name="Filippini M."/>
            <person name="Qi W."/>
            <person name="Blom J."/>
            <person name="Goesmann A."/>
            <person name="Smits T.H."/>
            <person name="Bagheri H.C."/>
        </authorList>
    </citation>
    <scope>NUCLEOTIDE SEQUENCE [LARGE SCALE GENOMIC DNA]</scope>
    <source>
        <strain evidence="5">BUZ 2T</strain>
    </source>
</reference>
<feature type="transmembrane region" description="Helical" evidence="1">
    <location>
        <begin position="110"/>
        <end position="129"/>
    </location>
</feature>
<proteinExistence type="predicted"/>
<keyword evidence="5" id="KW-1185">Reference proteome</keyword>
<evidence type="ECO:0000256" key="1">
    <source>
        <dbReference type="SAM" id="Phobius"/>
    </source>
</evidence>
<keyword evidence="1" id="KW-0472">Membrane</keyword>
<dbReference type="Pfam" id="PF16344">
    <property type="entry name" value="FecR_C"/>
    <property type="match status" value="1"/>
</dbReference>
<evidence type="ECO:0000259" key="3">
    <source>
        <dbReference type="Pfam" id="PF16344"/>
    </source>
</evidence>
<dbReference type="AlphaFoldDB" id="I0KDY6"/>
<name>I0KDY6_9BACT</name>